<gene>
    <name evidence="2" type="ORF">Goarm_003683</name>
</gene>
<sequence length="156" mass="17205">GGESDGGGEEGVDVAVNEGGESDVGDEEGVREVEGKTSGNGKETILAETENESPREQFEAEVFEEVDDGNETEYFDSDDHGSIFESEDDDNTNVCRISSFRTYNPNSASPRFCIGMLFKEGEQFKSAIRKCLMCCRRELKIIRNEPNRKGQENGEG</sequence>
<feature type="non-terminal residue" evidence="2">
    <location>
        <position position="156"/>
    </location>
</feature>
<keyword evidence="3" id="KW-1185">Reference proteome</keyword>
<dbReference type="Proteomes" id="UP000593575">
    <property type="component" value="Unassembled WGS sequence"/>
</dbReference>
<organism evidence="2 3">
    <name type="scientific">Gossypium armourianum</name>
    <dbReference type="NCBI Taxonomy" id="34283"/>
    <lineage>
        <taxon>Eukaryota</taxon>
        <taxon>Viridiplantae</taxon>
        <taxon>Streptophyta</taxon>
        <taxon>Embryophyta</taxon>
        <taxon>Tracheophyta</taxon>
        <taxon>Spermatophyta</taxon>
        <taxon>Magnoliopsida</taxon>
        <taxon>eudicotyledons</taxon>
        <taxon>Gunneridae</taxon>
        <taxon>Pentapetalae</taxon>
        <taxon>rosids</taxon>
        <taxon>malvids</taxon>
        <taxon>Malvales</taxon>
        <taxon>Malvaceae</taxon>
        <taxon>Malvoideae</taxon>
        <taxon>Gossypium</taxon>
    </lineage>
</organism>
<evidence type="ECO:0000256" key="1">
    <source>
        <dbReference type="SAM" id="MobiDB-lite"/>
    </source>
</evidence>
<name>A0A7J9K3Y8_9ROSI</name>
<protein>
    <submittedName>
        <fullName evidence="2">Uncharacterized protein</fullName>
    </submittedName>
</protein>
<accession>A0A7J9K3Y8</accession>
<feature type="region of interest" description="Disordered" evidence="1">
    <location>
        <begin position="1"/>
        <end position="57"/>
    </location>
</feature>
<feature type="compositionally biased region" description="Acidic residues" evidence="1">
    <location>
        <begin position="1"/>
        <end position="12"/>
    </location>
</feature>
<evidence type="ECO:0000313" key="3">
    <source>
        <dbReference type="Proteomes" id="UP000593575"/>
    </source>
</evidence>
<comment type="caution">
    <text evidence="2">The sequence shown here is derived from an EMBL/GenBank/DDBJ whole genome shotgun (WGS) entry which is preliminary data.</text>
</comment>
<reference evidence="2 3" key="1">
    <citation type="journal article" date="2019" name="Genome Biol. Evol.">
        <title>Insights into the evolution of the New World diploid cottons (Gossypium, subgenus Houzingenia) based on genome sequencing.</title>
        <authorList>
            <person name="Grover C.E."/>
            <person name="Arick M.A. 2nd"/>
            <person name="Thrash A."/>
            <person name="Conover J.L."/>
            <person name="Sanders W.S."/>
            <person name="Peterson D.G."/>
            <person name="Frelichowski J.E."/>
            <person name="Scheffler J.A."/>
            <person name="Scheffler B.E."/>
            <person name="Wendel J.F."/>
        </authorList>
    </citation>
    <scope>NUCLEOTIDE SEQUENCE [LARGE SCALE GENOMIC DNA]</scope>
    <source>
        <strain evidence="2">6</strain>
        <tissue evidence="2">Leaf</tissue>
    </source>
</reference>
<dbReference type="AlphaFoldDB" id="A0A7J9K3Y8"/>
<evidence type="ECO:0000313" key="2">
    <source>
        <dbReference type="EMBL" id="MBA0841177.1"/>
    </source>
</evidence>
<proteinExistence type="predicted"/>
<dbReference type="EMBL" id="JABFAE010000011">
    <property type="protein sequence ID" value="MBA0841177.1"/>
    <property type="molecule type" value="Genomic_DNA"/>
</dbReference>